<gene>
    <name evidence="1" type="ORF">F992_01091</name>
</gene>
<dbReference type="EMBL" id="APOJ01000019">
    <property type="protein sequence ID" value="ENU27685.1"/>
    <property type="molecule type" value="Genomic_DNA"/>
</dbReference>
<dbReference type="Proteomes" id="UP000013190">
    <property type="component" value="Unassembled WGS sequence"/>
</dbReference>
<name>A0ABN0JR19_9GAMM</name>
<keyword evidence="2" id="KW-1185">Reference proteome</keyword>
<reference evidence="1 2" key="2">
    <citation type="journal article" date="2016" name="Int. J. Syst. Evol. Microbiol.">
        <title>Taxonomy of haemolytic and/or proteolytic strains of the genus Acinetobacter with the proposal of Acinetobacter courvalinii sp. nov. (genomic species 14 sensu Bouvet &amp; Jeanjean), Acinetobacter dispersus sp. nov. (genomic species 17), Acinetobacter modestus sp. nov., Acinetobacter proteolyticus sp. nov. and Acinetobacter vivianii sp. nov.</title>
        <authorList>
            <person name="Nemec A."/>
            <person name="Radolfova-Krizova L."/>
            <person name="Maixnerova M."/>
            <person name="Vrestiakova E."/>
            <person name="Jezek P."/>
            <person name="Sedo O."/>
        </authorList>
    </citation>
    <scope>NUCLEOTIDE SEQUENCE [LARGE SCALE GENOMIC DNA]</scope>
    <source>
        <strain evidence="1 2">NIPH 236</strain>
    </source>
</reference>
<comment type="caution">
    <text evidence="1">The sequence shown here is derived from an EMBL/GenBank/DDBJ whole genome shotgun (WGS) entry which is preliminary data.</text>
</comment>
<proteinExistence type="predicted"/>
<evidence type="ECO:0000313" key="1">
    <source>
        <dbReference type="EMBL" id="ENU27685.1"/>
    </source>
</evidence>
<accession>A0ABN0JR19</accession>
<sequence>MDKRPIVKTKILNKQKFGFLLLAIGSAVLLKRDSASAQNETFSSSSKGA</sequence>
<organism evidence="1 2">
    <name type="scientific">Acinetobacter modestus</name>
    <dbReference type="NCBI Taxonomy" id="1776740"/>
    <lineage>
        <taxon>Bacteria</taxon>
        <taxon>Pseudomonadati</taxon>
        <taxon>Pseudomonadota</taxon>
        <taxon>Gammaproteobacteria</taxon>
        <taxon>Moraxellales</taxon>
        <taxon>Moraxellaceae</taxon>
        <taxon>Acinetobacter</taxon>
    </lineage>
</organism>
<protein>
    <submittedName>
        <fullName evidence="1">Uncharacterized protein</fullName>
    </submittedName>
</protein>
<evidence type="ECO:0000313" key="2">
    <source>
        <dbReference type="Proteomes" id="UP000013190"/>
    </source>
</evidence>
<reference evidence="2" key="1">
    <citation type="submission" date="2013-02" db="EMBL/GenBank/DDBJ databases">
        <title>The Genome Sequence of Acinetobacter sp. NIPH 236.</title>
        <authorList>
            <consortium name="The Broad Institute Genome Sequencing Platform"/>
            <consortium name="The Broad Institute Genome Sequencing Center for Infectious Disease"/>
            <person name="Cerqueira G."/>
            <person name="Feldgarden M."/>
            <person name="Courvalin P."/>
            <person name="Perichon B."/>
            <person name="Grillot-Courvalin C."/>
            <person name="Clermont D."/>
            <person name="Rocha E."/>
            <person name="Yoon E.-J."/>
            <person name="Nemec A."/>
            <person name="Walker B."/>
            <person name="Young S.K."/>
            <person name="Zeng Q."/>
            <person name="Gargeya S."/>
            <person name="Fitzgerald M."/>
            <person name="Haas B."/>
            <person name="Abouelleil A."/>
            <person name="Alvarado L."/>
            <person name="Arachchi H.M."/>
            <person name="Berlin A.M."/>
            <person name="Chapman S.B."/>
            <person name="Dewar J."/>
            <person name="Goldberg J."/>
            <person name="Griggs A."/>
            <person name="Gujja S."/>
            <person name="Hansen M."/>
            <person name="Howarth C."/>
            <person name="Imamovic A."/>
            <person name="Larimer J."/>
            <person name="McCowan C."/>
            <person name="Murphy C."/>
            <person name="Neiman D."/>
            <person name="Pearson M."/>
            <person name="Priest M."/>
            <person name="Roberts A."/>
            <person name="Saif S."/>
            <person name="Shea T."/>
            <person name="Sisk P."/>
            <person name="Sykes S."/>
            <person name="Wortman J."/>
            <person name="Nusbaum C."/>
            <person name="Birren B."/>
        </authorList>
    </citation>
    <scope>NUCLEOTIDE SEQUENCE [LARGE SCALE GENOMIC DNA]</scope>
    <source>
        <strain evidence="2">NIPH 236</strain>
    </source>
</reference>